<feature type="non-terminal residue" evidence="2">
    <location>
        <position position="605"/>
    </location>
</feature>
<gene>
    <name evidence="2" type="ORF">FIBSPDRAFT_1049036</name>
</gene>
<dbReference type="Proteomes" id="UP000076532">
    <property type="component" value="Unassembled WGS sequence"/>
</dbReference>
<feature type="compositionally biased region" description="Basic and acidic residues" evidence="1">
    <location>
        <begin position="411"/>
        <end position="425"/>
    </location>
</feature>
<evidence type="ECO:0000313" key="2">
    <source>
        <dbReference type="EMBL" id="KZP13972.1"/>
    </source>
</evidence>
<keyword evidence="3" id="KW-1185">Reference proteome</keyword>
<reference evidence="2 3" key="1">
    <citation type="journal article" date="2016" name="Mol. Biol. Evol.">
        <title>Comparative Genomics of Early-Diverging Mushroom-Forming Fungi Provides Insights into the Origins of Lignocellulose Decay Capabilities.</title>
        <authorList>
            <person name="Nagy L.G."/>
            <person name="Riley R."/>
            <person name="Tritt A."/>
            <person name="Adam C."/>
            <person name="Daum C."/>
            <person name="Floudas D."/>
            <person name="Sun H."/>
            <person name="Yadav J.S."/>
            <person name="Pangilinan J."/>
            <person name="Larsson K.H."/>
            <person name="Matsuura K."/>
            <person name="Barry K."/>
            <person name="Labutti K."/>
            <person name="Kuo R."/>
            <person name="Ohm R.A."/>
            <person name="Bhattacharya S.S."/>
            <person name="Shirouzu T."/>
            <person name="Yoshinaga Y."/>
            <person name="Martin F.M."/>
            <person name="Grigoriev I.V."/>
            <person name="Hibbett D.S."/>
        </authorList>
    </citation>
    <scope>NUCLEOTIDE SEQUENCE [LARGE SCALE GENOMIC DNA]</scope>
    <source>
        <strain evidence="2 3">CBS 109695</strain>
    </source>
</reference>
<dbReference type="OrthoDB" id="10263751at2759"/>
<feature type="region of interest" description="Disordered" evidence="1">
    <location>
        <begin position="481"/>
        <end position="534"/>
    </location>
</feature>
<dbReference type="EMBL" id="KV417624">
    <property type="protein sequence ID" value="KZP13972.1"/>
    <property type="molecule type" value="Genomic_DNA"/>
</dbReference>
<protein>
    <submittedName>
        <fullName evidence="2">Uncharacterized protein</fullName>
    </submittedName>
</protein>
<name>A0A166CT07_9AGAM</name>
<sequence length="605" mass="66652">MLQFKPPPASYLVARSDDDLGKQLEHLSRRAGTSPDPPIAEIERVLQKYLSIGALPASKPSPTAQDKRAVELGLLAFYVIAGCQYHLKNHAKLDNCLLNAWPAIWRWLQFLNDHCCQTQKYSSVTTSMRVLTIIPAIIEMMSHSEVLRHKMAATPGVVTMITKYWMAEGSVILESAFAAAGAPHPFTKTLIILIKPENRPSTCLPEFIAAVPGGAKSAAAHAIMQLNAVVGQPVLPRHFYTVRNHTTLIGNLSFSTTPKLLLELLCQGMIPSTVRTLVWLEKQPTNTPDEAQTACECVHTCFRTLDAAIMCSNGPSWVVQALDAGLLPAALKSAPRITLQLEKPRSLQYATLLPNFLCQYLVYKSVVRSAAKALRRTERLNVDRSRGGPIWDAWGVFEALARDRIALKESLDEKESKSQKCHRGDMSATSTTLLSPRQQAKQTGQTYFFHTTDFARGRRLAEPIQEEDEMSDAAASEILSAEGSDSGEYDSDETETPNYRNGNGHANGNGNGNGNGQHYSGTAESMRHEDVAEYPSSAAQPKLSSWADLDLSVIIALVSPIGQWLTGGDHIKNLFLMVLLVFYLHQLIQVPWELYRASLPRRAAA</sequence>
<organism evidence="2 3">
    <name type="scientific">Athelia psychrophila</name>
    <dbReference type="NCBI Taxonomy" id="1759441"/>
    <lineage>
        <taxon>Eukaryota</taxon>
        <taxon>Fungi</taxon>
        <taxon>Dikarya</taxon>
        <taxon>Basidiomycota</taxon>
        <taxon>Agaricomycotina</taxon>
        <taxon>Agaricomycetes</taxon>
        <taxon>Agaricomycetidae</taxon>
        <taxon>Atheliales</taxon>
        <taxon>Atheliaceae</taxon>
        <taxon>Athelia</taxon>
    </lineage>
</organism>
<proteinExistence type="predicted"/>
<feature type="compositionally biased region" description="Gly residues" evidence="1">
    <location>
        <begin position="505"/>
        <end position="515"/>
    </location>
</feature>
<accession>A0A166CT07</accession>
<feature type="compositionally biased region" description="Acidic residues" evidence="1">
    <location>
        <begin position="485"/>
        <end position="495"/>
    </location>
</feature>
<dbReference type="AlphaFoldDB" id="A0A166CT07"/>
<evidence type="ECO:0000313" key="3">
    <source>
        <dbReference type="Proteomes" id="UP000076532"/>
    </source>
</evidence>
<feature type="region of interest" description="Disordered" evidence="1">
    <location>
        <begin position="411"/>
        <end position="442"/>
    </location>
</feature>
<feature type="compositionally biased region" description="Polar residues" evidence="1">
    <location>
        <begin position="427"/>
        <end position="442"/>
    </location>
</feature>
<evidence type="ECO:0000256" key="1">
    <source>
        <dbReference type="SAM" id="MobiDB-lite"/>
    </source>
</evidence>